<comment type="similarity">
    <text evidence="2 6">Belongs to the class-I pyridoxal-phosphate-dependent aminotransferase family.</text>
</comment>
<dbReference type="CDD" id="cd00609">
    <property type="entry name" value="AAT_like"/>
    <property type="match status" value="1"/>
</dbReference>
<dbReference type="GO" id="GO:0006520">
    <property type="term" value="P:amino acid metabolic process"/>
    <property type="evidence" value="ECO:0007669"/>
    <property type="project" value="InterPro"/>
</dbReference>
<evidence type="ECO:0000313" key="9">
    <source>
        <dbReference type="Proteomes" id="UP000019028"/>
    </source>
</evidence>
<dbReference type="Proteomes" id="UP000019028">
    <property type="component" value="Chromosome"/>
</dbReference>
<evidence type="ECO:0000256" key="5">
    <source>
        <dbReference type="ARBA" id="ARBA00022898"/>
    </source>
</evidence>
<name>W0HPF5_9GAMM</name>
<dbReference type="EC" id="2.6.1.-" evidence="6"/>
<dbReference type="Gene3D" id="3.40.640.10">
    <property type="entry name" value="Type I PLP-dependent aspartate aminotransferase-like (Major domain)"/>
    <property type="match status" value="1"/>
</dbReference>
<organism evidence="8 9">
    <name type="scientific">Sodalis praecaptivus</name>
    <dbReference type="NCBI Taxonomy" id="1239307"/>
    <lineage>
        <taxon>Bacteria</taxon>
        <taxon>Pseudomonadati</taxon>
        <taxon>Pseudomonadota</taxon>
        <taxon>Gammaproteobacteria</taxon>
        <taxon>Enterobacterales</taxon>
        <taxon>Bruguierivoracaceae</taxon>
        <taxon>Sodalis</taxon>
    </lineage>
</organism>
<dbReference type="PATRIC" id="fig|1239307.3.peg.653"/>
<dbReference type="SUPFAM" id="SSF53383">
    <property type="entry name" value="PLP-dependent transferases"/>
    <property type="match status" value="1"/>
</dbReference>
<feature type="domain" description="Aminotransferase class I/classII large" evidence="7">
    <location>
        <begin position="45"/>
        <end position="394"/>
    </location>
</feature>
<dbReference type="InterPro" id="IPR015424">
    <property type="entry name" value="PyrdxlP-dep_Trfase"/>
</dbReference>
<keyword evidence="3 6" id="KW-0032">Aminotransferase</keyword>
<keyword evidence="4 6" id="KW-0808">Transferase</keyword>
<dbReference type="InterPro" id="IPR004839">
    <property type="entry name" value="Aminotransferase_I/II_large"/>
</dbReference>
<dbReference type="InterPro" id="IPR050596">
    <property type="entry name" value="AspAT/PAT-like"/>
</dbReference>
<dbReference type="GO" id="GO:0008483">
    <property type="term" value="F:transaminase activity"/>
    <property type="evidence" value="ECO:0007669"/>
    <property type="project" value="UniProtKB-KW"/>
</dbReference>
<dbReference type="InterPro" id="IPR004838">
    <property type="entry name" value="NHTrfase_class1_PyrdxlP-BS"/>
</dbReference>
<dbReference type="KEGG" id="sod:Sant_0608"/>
<keyword evidence="5" id="KW-0663">Pyridoxal phosphate</keyword>
<dbReference type="NCBIfam" id="NF004770">
    <property type="entry name" value="PRK06108.1"/>
    <property type="match status" value="1"/>
</dbReference>
<accession>W0HPF5</accession>
<dbReference type="OrthoDB" id="9803354at2"/>
<dbReference type="Pfam" id="PF00155">
    <property type="entry name" value="Aminotran_1_2"/>
    <property type="match status" value="1"/>
</dbReference>
<evidence type="ECO:0000256" key="1">
    <source>
        <dbReference type="ARBA" id="ARBA00001933"/>
    </source>
</evidence>
<dbReference type="InterPro" id="IPR015421">
    <property type="entry name" value="PyrdxlP-dep_Trfase_major"/>
</dbReference>
<dbReference type="RefSeq" id="WP_025420836.1">
    <property type="nucleotide sequence ID" value="NZ_CP006569.1"/>
</dbReference>
<evidence type="ECO:0000256" key="3">
    <source>
        <dbReference type="ARBA" id="ARBA00022576"/>
    </source>
</evidence>
<evidence type="ECO:0000256" key="4">
    <source>
        <dbReference type="ARBA" id="ARBA00022679"/>
    </source>
</evidence>
<evidence type="ECO:0000313" key="8">
    <source>
        <dbReference type="EMBL" id="AHF75704.1"/>
    </source>
</evidence>
<dbReference type="GO" id="GO:0030170">
    <property type="term" value="F:pyridoxal phosphate binding"/>
    <property type="evidence" value="ECO:0007669"/>
    <property type="project" value="InterPro"/>
</dbReference>
<evidence type="ECO:0000256" key="6">
    <source>
        <dbReference type="RuleBase" id="RU000481"/>
    </source>
</evidence>
<dbReference type="HOGENOM" id="CLU_017584_4_3_6"/>
<evidence type="ECO:0000256" key="2">
    <source>
        <dbReference type="ARBA" id="ARBA00007441"/>
    </source>
</evidence>
<dbReference type="PROSITE" id="PS00105">
    <property type="entry name" value="AA_TRANSFER_CLASS_1"/>
    <property type="match status" value="1"/>
</dbReference>
<reference evidence="8 9" key="1">
    <citation type="journal article" date="2014" name="Genome Biol. Evol.">
        <title>Genome degeneration and adaptation in a nascent stage of symbiosis.</title>
        <authorList>
            <person name="Oakeson K.F."/>
            <person name="Gil R."/>
            <person name="Clayton A.L."/>
            <person name="Dunn D.M."/>
            <person name="von Niederhausern A.C."/>
            <person name="Hamil C."/>
            <person name="Aoyagi A."/>
            <person name="Duval B."/>
            <person name="Baca A."/>
            <person name="Silva F.J."/>
            <person name="Vallier A."/>
            <person name="Jackson D.G."/>
            <person name="Latorre A."/>
            <person name="Weiss R.B."/>
            <person name="Heddi A."/>
            <person name="Moya A."/>
            <person name="Dale C."/>
        </authorList>
    </citation>
    <scope>NUCLEOTIDE SEQUENCE [LARGE SCALE GENOMIC DNA]</scope>
    <source>
        <strain evidence="8 9">HS1</strain>
    </source>
</reference>
<proteinExistence type="inferred from homology"/>
<dbReference type="EMBL" id="CP006569">
    <property type="protein sequence ID" value="AHF75704.1"/>
    <property type="molecule type" value="Genomic_DNA"/>
</dbReference>
<sequence>MSEFPLQAGHPALAREAVRDLRFSAIRDVANAGIGRDDILPFWFGEPDLPTPAFICAAAQAALTAGDTFYTPNLGEPALREALAHSLSRLHQPVSAERIVVTSSGVSALMLTAQALYSPGDRVVVVTPVWPNLVEIPRILGVQVEEVALELRPDEQGIARWHLSLETLLHALTPDCRALVINSPNNPSGWVMPAAQQAQILAHCRRHGIWIVSDEVYSRIVYDGPPDRCAPSFLDIADPNDRLVVINSFSKSWLMTGWRLGWVVAPPALMHELGKLIEYNSSCAPGFVQKAGLVAVNQGEALRQETVARFQASRDYLYQRLGSLAEVEVPLPQGAMYLFFRVHGLNDSLTFCKALVAEAGVGLAPGSAFGEAGEGCLRWCIASASKKLEQGADRFSRFLRHSAWRS</sequence>
<keyword evidence="9" id="KW-1185">Reference proteome</keyword>
<dbReference type="PANTHER" id="PTHR46383">
    <property type="entry name" value="ASPARTATE AMINOTRANSFERASE"/>
    <property type="match status" value="1"/>
</dbReference>
<protein>
    <recommendedName>
        <fullName evidence="6">Aminotransferase</fullName>
        <ecNumber evidence="6">2.6.1.-</ecNumber>
    </recommendedName>
</protein>
<comment type="cofactor">
    <cofactor evidence="1 6">
        <name>pyridoxal 5'-phosphate</name>
        <dbReference type="ChEBI" id="CHEBI:597326"/>
    </cofactor>
</comment>
<gene>
    <name evidence="8" type="ORF">Sant_0608</name>
</gene>
<evidence type="ECO:0000259" key="7">
    <source>
        <dbReference type="Pfam" id="PF00155"/>
    </source>
</evidence>
<dbReference type="AlphaFoldDB" id="W0HPF5"/>